<keyword evidence="7" id="KW-1000">Mitochondrion outer membrane</keyword>
<dbReference type="GO" id="GO:0015288">
    <property type="term" value="F:porin activity"/>
    <property type="evidence" value="ECO:0007669"/>
    <property type="project" value="UniProtKB-KW"/>
</dbReference>
<dbReference type="OrthoDB" id="19656at2759"/>
<keyword evidence="14" id="KW-0472">Membrane</keyword>
<evidence type="ECO:0000256" key="3">
    <source>
        <dbReference type="ARBA" id="ARBA00022448"/>
    </source>
</evidence>
<evidence type="ECO:0000256" key="6">
    <source>
        <dbReference type="ARBA" id="ARBA00022692"/>
    </source>
</evidence>
<dbReference type="PANTHER" id="PTHR10802">
    <property type="entry name" value="MITOCHONDRIAL IMPORT RECEPTOR SUBUNIT TOM40"/>
    <property type="match status" value="1"/>
</dbReference>
<gene>
    <name evidence="19" type="ORF">E6C27_scaffold46G003850</name>
</gene>
<dbReference type="Gene3D" id="3.30.20.10">
    <property type="entry name" value="Endochitinase, domain 2"/>
    <property type="match status" value="1"/>
</dbReference>
<dbReference type="AlphaFoldDB" id="A0A5A7TMU8"/>
<comment type="similarity">
    <text evidence="2">Belongs to the Tom40 family.</text>
</comment>
<evidence type="ECO:0000256" key="16">
    <source>
        <dbReference type="ARBA" id="ARBA00058612"/>
    </source>
</evidence>
<evidence type="ECO:0000256" key="14">
    <source>
        <dbReference type="ARBA" id="ARBA00023136"/>
    </source>
</evidence>
<evidence type="ECO:0000256" key="12">
    <source>
        <dbReference type="ARBA" id="ARBA00023114"/>
    </source>
</evidence>
<dbReference type="Gene3D" id="2.40.160.10">
    <property type="entry name" value="Porin"/>
    <property type="match status" value="1"/>
</dbReference>
<evidence type="ECO:0000256" key="13">
    <source>
        <dbReference type="ARBA" id="ARBA00023128"/>
    </source>
</evidence>
<evidence type="ECO:0000256" key="2">
    <source>
        <dbReference type="ARBA" id="ARBA00010510"/>
    </source>
</evidence>
<keyword evidence="3" id="KW-0813">Transport</keyword>
<dbReference type="GO" id="GO:0006952">
    <property type="term" value="P:defense response"/>
    <property type="evidence" value="ECO:0007669"/>
    <property type="project" value="UniProtKB-KW"/>
</dbReference>
<dbReference type="CDD" id="cd07305">
    <property type="entry name" value="Porin3_Tom40"/>
    <property type="match status" value="1"/>
</dbReference>
<feature type="compositionally biased region" description="Low complexity" evidence="17">
    <location>
        <begin position="1"/>
        <end position="16"/>
    </location>
</feature>
<dbReference type="GO" id="GO:0008320">
    <property type="term" value="F:protein transmembrane transporter activity"/>
    <property type="evidence" value="ECO:0007669"/>
    <property type="project" value="InterPro"/>
</dbReference>
<organism evidence="19 20">
    <name type="scientific">Cucumis melo var. makuwa</name>
    <name type="common">Oriental melon</name>
    <dbReference type="NCBI Taxonomy" id="1194695"/>
    <lineage>
        <taxon>Eukaryota</taxon>
        <taxon>Viridiplantae</taxon>
        <taxon>Streptophyta</taxon>
        <taxon>Embryophyta</taxon>
        <taxon>Tracheophyta</taxon>
        <taxon>Spermatophyta</taxon>
        <taxon>Magnoliopsida</taxon>
        <taxon>eudicotyledons</taxon>
        <taxon>Gunneridae</taxon>
        <taxon>Pentapetalae</taxon>
        <taxon>rosids</taxon>
        <taxon>fabids</taxon>
        <taxon>Cucurbitales</taxon>
        <taxon>Cucurbitaceae</taxon>
        <taxon>Benincaseae</taxon>
        <taxon>Cucumis</taxon>
    </lineage>
</organism>
<feature type="region of interest" description="Disordered" evidence="17">
    <location>
        <begin position="1"/>
        <end position="23"/>
    </location>
</feature>
<dbReference type="CDD" id="cd00325">
    <property type="entry name" value="chitinase_GH19"/>
    <property type="match status" value="1"/>
</dbReference>
<dbReference type="GO" id="GO:0030150">
    <property type="term" value="P:protein import into mitochondrial matrix"/>
    <property type="evidence" value="ECO:0007669"/>
    <property type="project" value="InterPro"/>
</dbReference>
<name>A0A5A7TMU8_CUCMM</name>
<dbReference type="InterPro" id="IPR037930">
    <property type="entry name" value="Tom40"/>
</dbReference>
<dbReference type="GO" id="GO:0004568">
    <property type="term" value="F:chitinase activity"/>
    <property type="evidence" value="ECO:0007669"/>
    <property type="project" value="InterPro"/>
</dbReference>
<dbReference type="GO" id="GO:0046930">
    <property type="term" value="C:pore complex"/>
    <property type="evidence" value="ECO:0007669"/>
    <property type="project" value="UniProtKB-KW"/>
</dbReference>
<keyword evidence="6" id="KW-0812">Transmembrane</keyword>
<dbReference type="FunFam" id="2.40.160.10:FF:000010">
    <property type="entry name" value="Mitochondrial import receptor subunit TOM40-1"/>
    <property type="match status" value="1"/>
</dbReference>
<dbReference type="STRING" id="1194695.A0A5A7TMU8"/>
<comment type="subcellular location">
    <subcellularLocation>
        <location evidence="1">Mitochondrion outer membrane</location>
        <topology evidence="1">Multi-pass membrane protein</topology>
    </subcellularLocation>
</comment>
<evidence type="ECO:0000256" key="8">
    <source>
        <dbReference type="ARBA" id="ARBA00022821"/>
    </source>
</evidence>
<dbReference type="GO" id="GO:0016998">
    <property type="term" value="P:cell wall macromolecule catabolic process"/>
    <property type="evidence" value="ECO:0007669"/>
    <property type="project" value="InterPro"/>
</dbReference>
<keyword evidence="12" id="KW-0626">Porin</keyword>
<sequence length="707" mass="78293">MAGLAPPTAATATAAPYPLPVPPKKTEDEKVDYLNLPCPIPYEEIHREAFSNSLFSSTPLALLSLKPELFEGMRFDFTKGLNQKFSLSHSVFMGPTEIPNQSAETIKIPTATYEFGANFIDPKLMLFGRILTDGRLNARVKCDLSDNLTLKANAQLTNEPHMSHGMVNFDYKGRDFRTQFQLGNGALFGASYIQSVSPHLSLGGEVFWAGQHRKSGIGYAARYNTDKMVATGQVASTGMVALSYVQKVSEKVSLATDFTYNYMSRDVISSLGYDYILRQSRLRGKIDSNGCVAAFLEERLNMGVNFILSAEIDHRKKDYKFGFGLTVGDISVGPLSSLEILTINLQSDGPHSPLPLYLLPELKCFPINGTNTLLRSVQSLRPFQWGEVKMALNHSLLVILALIVMASFVSGDEPPIKPKVKVVKGKRLCDRGWECSWSTYCCNLTITDYFETYQFENLFAKRNSPVAHAVGFWDFHSFILAAAQFEPLGFGTTGDKKMQMKELAAFLGHVGSKTSCGDGVVTGGPLAWGLCFNKEMSPSQDYCDDYFKLTYPCAPGAQYYGRGALPIYWNYNYGKIGDALKIDLLNHPEYVEQNATIGFQTAMWMWMNPVKKSQPSPHDVFVGNWKPTKNDTLSKRVPGFGATMNILYGDSICGKGDIDPMNNIISHYQYYLDLMGLGRDESGTHDTLSCAEQVPFNPTFVPPASSS</sequence>
<evidence type="ECO:0000256" key="9">
    <source>
        <dbReference type="ARBA" id="ARBA00022927"/>
    </source>
</evidence>
<dbReference type="GO" id="GO:0005741">
    <property type="term" value="C:mitochondrial outer membrane"/>
    <property type="evidence" value="ECO:0007669"/>
    <property type="project" value="UniProtKB-SubCell"/>
</dbReference>
<dbReference type="EMBL" id="SSTE01014815">
    <property type="protein sequence ID" value="KAA0044632.1"/>
    <property type="molecule type" value="Genomic_DNA"/>
</dbReference>
<evidence type="ECO:0000256" key="10">
    <source>
        <dbReference type="ARBA" id="ARBA00022990"/>
    </source>
</evidence>
<evidence type="ECO:0000313" key="20">
    <source>
        <dbReference type="Proteomes" id="UP000321393"/>
    </source>
</evidence>
<dbReference type="InterPro" id="IPR023614">
    <property type="entry name" value="Porin_dom_sf"/>
</dbReference>
<dbReference type="GO" id="GO:0006811">
    <property type="term" value="P:monoatomic ion transport"/>
    <property type="evidence" value="ECO:0007669"/>
    <property type="project" value="UniProtKB-KW"/>
</dbReference>
<evidence type="ECO:0000256" key="15">
    <source>
        <dbReference type="ARBA" id="ARBA00023157"/>
    </source>
</evidence>
<keyword evidence="11" id="KW-0406">Ion transport</keyword>
<evidence type="ECO:0000313" key="19">
    <source>
        <dbReference type="EMBL" id="KAA0044632.1"/>
    </source>
</evidence>
<evidence type="ECO:0000256" key="17">
    <source>
        <dbReference type="SAM" id="MobiDB-lite"/>
    </source>
</evidence>
<keyword evidence="4" id="KW-1134">Transmembrane beta strand</keyword>
<dbReference type="SUPFAM" id="SSF53955">
    <property type="entry name" value="Lysozyme-like"/>
    <property type="match status" value="1"/>
</dbReference>
<evidence type="ECO:0000256" key="7">
    <source>
        <dbReference type="ARBA" id="ARBA00022787"/>
    </source>
</evidence>
<dbReference type="Gene3D" id="1.10.530.10">
    <property type="match status" value="1"/>
</dbReference>
<dbReference type="GO" id="GO:0006032">
    <property type="term" value="P:chitin catabolic process"/>
    <property type="evidence" value="ECO:0007669"/>
    <property type="project" value="InterPro"/>
</dbReference>
<comment type="caution">
    <text evidence="19">The sequence shown here is derived from an EMBL/GenBank/DDBJ whole genome shotgun (WGS) entry which is preliminary data.</text>
</comment>
<keyword evidence="15" id="KW-1015">Disulfide bond</keyword>
<keyword evidence="8" id="KW-0611">Plant defense</keyword>
<evidence type="ECO:0000259" key="18">
    <source>
        <dbReference type="Pfam" id="PF00182"/>
    </source>
</evidence>
<proteinExistence type="inferred from homology"/>
<evidence type="ECO:0000256" key="5">
    <source>
        <dbReference type="ARBA" id="ARBA00022669"/>
    </source>
</evidence>
<keyword evidence="5" id="KW-0147">Chitin-binding</keyword>
<keyword evidence="10" id="KW-0007">Acetylation</keyword>
<protein>
    <submittedName>
        <fullName evidence="19">Chitinase-like protein 1</fullName>
    </submittedName>
</protein>
<dbReference type="InterPro" id="IPR023346">
    <property type="entry name" value="Lysozyme-like_dom_sf"/>
</dbReference>
<evidence type="ECO:0000256" key="11">
    <source>
        <dbReference type="ARBA" id="ARBA00023065"/>
    </source>
</evidence>
<dbReference type="Pfam" id="PF01459">
    <property type="entry name" value="Porin_3"/>
    <property type="match status" value="1"/>
</dbReference>
<evidence type="ECO:0000256" key="1">
    <source>
        <dbReference type="ARBA" id="ARBA00004374"/>
    </source>
</evidence>
<keyword evidence="9" id="KW-0653">Protein transport</keyword>
<feature type="domain" description="Glycoside hydrolase family 19 catalytic" evidence="18">
    <location>
        <begin position="454"/>
        <end position="680"/>
    </location>
</feature>
<dbReference type="InterPro" id="IPR000726">
    <property type="entry name" value="Glyco_hydro_19_cat"/>
</dbReference>
<dbReference type="FunFam" id="3.30.20.10:FF:000001">
    <property type="entry name" value="Endochitinase (Chitinase)"/>
    <property type="match status" value="1"/>
</dbReference>
<reference evidence="19 20" key="1">
    <citation type="submission" date="2019-08" db="EMBL/GenBank/DDBJ databases">
        <title>Draft genome sequences of two oriental melons (Cucumis melo L. var makuwa).</title>
        <authorList>
            <person name="Kwon S.-Y."/>
        </authorList>
    </citation>
    <scope>NUCLEOTIDE SEQUENCE [LARGE SCALE GENOMIC DNA]</scope>
    <source>
        <strain evidence="20">cv. SW 3</strain>
        <tissue evidence="19">Leaf</tissue>
    </source>
</reference>
<dbReference type="Proteomes" id="UP000321393">
    <property type="component" value="Unassembled WGS sequence"/>
</dbReference>
<dbReference type="GO" id="GO:0008061">
    <property type="term" value="F:chitin binding"/>
    <property type="evidence" value="ECO:0007669"/>
    <property type="project" value="UniProtKB-KW"/>
</dbReference>
<dbReference type="InterPro" id="IPR027246">
    <property type="entry name" value="Porin_Euk/Tom40"/>
</dbReference>
<dbReference type="Pfam" id="PF00182">
    <property type="entry name" value="Glyco_hydro_19"/>
    <property type="match status" value="1"/>
</dbReference>
<comment type="function">
    <text evidence="16">Central component of the receptor complex responsible for the recognition and translocation of cytosolically synthesized mitochondrial preproteins. Together with TOM22 functions as the transit peptide receptor at the surface of the mitochondrion outer membrane and facilitates the movement of preproteins into the translocation pore. Directly involved in the pore formation.</text>
</comment>
<evidence type="ECO:0000256" key="4">
    <source>
        <dbReference type="ARBA" id="ARBA00022452"/>
    </source>
</evidence>
<keyword evidence="13" id="KW-0496">Mitochondrion</keyword>
<accession>A0A5A7TMU8</accession>